<dbReference type="Proteomes" id="UP001362999">
    <property type="component" value="Unassembled WGS sequence"/>
</dbReference>
<accession>A0AAV9ZA43</accession>
<evidence type="ECO:0000313" key="1">
    <source>
        <dbReference type="EMBL" id="KAK6977009.1"/>
    </source>
</evidence>
<protein>
    <recommendedName>
        <fullName evidence="3">F-box domain-containing protein</fullName>
    </recommendedName>
</protein>
<keyword evidence="2" id="KW-1185">Reference proteome</keyword>
<organism evidence="1 2">
    <name type="scientific">Favolaschia claudopus</name>
    <dbReference type="NCBI Taxonomy" id="2862362"/>
    <lineage>
        <taxon>Eukaryota</taxon>
        <taxon>Fungi</taxon>
        <taxon>Dikarya</taxon>
        <taxon>Basidiomycota</taxon>
        <taxon>Agaricomycotina</taxon>
        <taxon>Agaricomycetes</taxon>
        <taxon>Agaricomycetidae</taxon>
        <taxon>Agaricales</taxon>
        <taxon>Marasmiineae</taxon>
        <taxon>Mycenaceae</taxon>
        <taxon>Favolaschia</taxon>
    </lineage>
</organism>
<sequence>MSVFSSLFVPETSDVRVAPPPIGGGLNGAYLRALRAFRALQPGRRGLRSLPTELLAKILVLVPELFDVEPHNWRFSTLERSGAVPFHAQDCVASLESKRPCYLQARHTLIQRNLVVAVFGIPFGGLTPRLKEMHVPRLGRDPPISRIVMGTPPTLPLLSEIDIIADTESGSCLLTLLHMPALRVLRFKVADDQDNAFDGLLGHSWRIGSQITTLALQVSLPTAQLFRDCFDVFPNVESFDARGINFGFWGLFARRRDALASRVENLARRFLG</sequence>
<reference evidence="1 2" key="1">
    <citation type="journal article" date="2024" name="J Genomics">
        <title>Draft genome sequencing and assembly of Favolaschia claudopus CIRM-BRFM 2984 isolated from oak limbs.</title>
        <authorList>
            <person name="Navarro D."/>
            <person name="Drula E."/>
            <person name="Chaduli D."/>
            <person name="Cazenave R."/>
            <person name="Ahrendt S."/>
            <person name="Wang J."/>
            <person name="Lipzen A."/>
            <person name="Daum C."/>
            <person name="Barry K."/>
            <person name="Grigoriev I.V."/>
            <person name="Favel A."/>
            <person name="Rosso M.N."/>
            <person name="Martin F."/>
        </authorList>
    </citation>
    <scope>NUCLEOTIDE SEQUENCE [LARGE SCALE GENOMIC DNA]</scope>
    <source>
        <strain evidence="1 2">CIRM-BRFM 2984</strain>
    </source>
</reference>
<evidence type="ECO:0008006" key="3">
    <source>
        <dbReference type="Google" id="ProtNLM"/>
    </source>
</evidence>
<gene>
    <name evidence="1" type="ORF">R3P38DRAFT_2810709</name>
</gene>
<evidence type="ECO:0000313" key="2">
    <source>
        <dbReference type="Proteomes" id="UP001362999"/>
    </source>
</evidence>
<comment type="caution">
    <text evidence="1">The sequence shown here is derived from an EMBL/GenBank/DDBJ whole genome shotgun (WGS) entry which is preliminary data.</text>
</comment>
<dbReference type="EMBL" id="JAWWNJ010000173">
    <property type="protein sequence ID" value="KAK6977009.1"/>
    <property type="molecule type" value="Genomic_DNA"/>
</dbReference>
<proteinExistence type="predicted"/>
<dbReference type="AlphaFoldDB" id="A0AAV9ZA43"/>
<name>A0AAV9ZA43_9AGAR</name>